<accession>A0A6J6B0W3</accession>
<gene>
    <name evidence="1" type="ORF">UFOPK1413_00237</name>
</gene>
<protein>
    <submittedName>
        <fullName evidence="1">Unannotated protein</fullName>
    </submittedName>
</protein>
<evidence type="ECO:0000313" key="1">
    <source>
        <dbReference type="EMBL" id="CAB4532632.1"/>
    </source>
</evidence>
<dbReference type="EMBL" id="CAEZSG010000020">
    <property type="protein sequence ID" value="CAB4532632.1"/>
    <property type="molecule type" value="Genomic_DNA"/>
</dbReference>
<dbReference type="AntiFam" id="ANF00199">
    <property type="entry name" value="Shadow ORF (opposite gltB)"/>
</dbReference>
<reference evidence="1" key="1">
    <citation type="submission" date="2020-05" db="EMBL/GenBank/DDBJ databases">
        <authorList>
            <person name="Chiriac C."/>
            <person name="Salcher M."/>
            <person name="Ghai R."/>
            <person name="Kavagutti S V."/>
        </authorList>
    </citation>
    <scope>NUCLEOTIDE SEQUENCE</scope>
</reference>
<organism evidence="1">
    <name type="scientific">freshwater metagenome</name>
    <dbReference type="NCBI Taxonomy" id="449393"/>
    <lineage>
        <taxon>unclassified sequences</taxon>
        <taxon>metagenomes</taxon>
        <taxon>ecological metagenomes</taxon>
    </lineage>
</organism>
<proteinExistence type="predicted"/>
<dbReference type="AlphaFoldDB" id="A0A6J6B0W3"/>
<sequence>MNCRQHQKRWDWGEVFIGVTVAEYDKHCAIIERCIDFLAHLVESLFHGLGTLVNSIQARNGVGDGPTVLLKMNDLC</sequence>
<name>A0A6J6B0W3_9ZZZZ</name>